<feature type="binding site" evidence="9">
    <location>
        <position position="117"/>
    </location>
    <ligand>
        <name>ATP</name>
        <dbReference type="ChEBI" id="CHEBI:30616"/>
    </ligand>
</feature>
<dbReference type="EMBL" id="LOXM01000119">
    <property type="protein sequence ID" value="KVG67864.1"/>
    <property type="molecule type" value="Genomic_DNA"/>
</dbReference>
<dbReference type="UniPathway" id="UPA00068">
    <property type="reaction ID" value="UER00113"/>
</dbReference>
<dbReference type="HAMAP" id="MF_00005">
    <property type="entry name" value="Arg_succ_synth_type1"/>
    <property type="match status" value="1"/>
</dbReference>
<keyword evidence="9" id="KW-0963">Cytoplasm</keyword>
<dbReference type="GO" id="GO:0000050">
    <property type="term" value="P:urea cycle"/>
    <property type="evidence" value="ECO:0007669"/>
    <property type="project" value="TreeGrafter"/>
</dbReference>
<evidence type="ECO:0000256" key="8">
    <source>
        <dbReference type="ARBA" id="ARBA00022840"/>
    </source>
</evidence>
<name>A0A124RBJ0_9BURK</name>
<dbReference type="PROSITE" id="PS00564">
    <property type="entry name" value="ARGININOSUCCIN_SYN_1"/>
    <property type="match status" value="1"/>
</dbReference>
<dbReference type="GO" id="GO:0004055">
    <property type="term" value="F:argininosuccinate synthase activity"/>
    <property type="evidence" value="ECO:0007669"/>
    <property type="project" value="UniProtKB-UniRule"/>
</dbReference>
<evidence type="ECO:0000256" key="2">
    <source>
        <dbReference type="ARBA" id="ARBA00011881"/>
    </source>
</evidence>
<dbReference type="InterPro" id="IPR048267">
    <property type="entry name" value="Arginosuc_syn_N"/>
</dbReference>
<dbReference type="Pfam" id="PF00764">
    <property type="entry name" value="Arginosuc_synth"/>
    <property type="match status" value="1"/>
</dbReference>
<dbReference type="GO" id="GO:0005524">
    <property type="term" value="F:ATP binding"/>
    <property type="evidence" value="ECO:0007669"/>
    <property type="project" value="UniProtKB-UniRule"/>
</dbReference>
<evidence type="ECO:0000256" key="5">
    <source>
        <dbReference type="ARBA" id="ARBA00022598"/>
    </source>
</evidence>
<keyword evidence="5 9" id="KW-0436">Ligase</keyword>
<keyword evidence="4 9" id="KW-0055">Arginine biosynthesis</keyword>
<evidence type="ECO:0000256" key="6">
    <source>
        <dbReference type="ARBA" id="ARBA00022605"/>
    </source>
</evidence>
<comment type="pathway">
    <text evidence="1 9">Amino-acid biosynthesis; L-arginine biosynthesis; L-arginine from L-ornithine and carbamoyl phosphate: step 2/3.</text>
</comment>
<dbReference type="NCBIfam" id="NF001770">
    <property type="entry name" value="PRK00509.1"/>
    <property type="match status" value="1"/>
</dbReference>
<dbReference type="GO" id="GO:0000053">
    <property type="term" value="P:argininosuccinate metabolic process"/>
    <property type="evidence" value="ECO:0007669"/>
    <property type="project" value="TreeGrafter"/>
</dbReference>
<organism evidence="12 13">
    <name type="scientific">Burkholderia ubonensis</name>
    <dbReference type="NCBI Taxonomy" id="101571"/>
    <lineage>
        <taxon>Bacteria</taxon>
        <taxon>Pseudomonadati</taxon>
        <taxon>Pseudomonadota</taxon>
        <taxon>Betaproteobacteria</taxon>
        <taxon>Burkholderiales</taxon>
        <taxon>Burkholderiaceae</taxon>
        <taxon>Burkholderia</taxon>
        <taxon>Burkholderia cepacia complex</taxon>
    </lineage>
</organism>
<comment type="subcellular location">
    <subcellularLocation>
        <location evidence="9">Cytoplasm</location>
    </subcellularLocation>
</comment>
<evidence type="ECO:0000313" key="12">
    <source>
        <dbReference type="EMBL" id="KVG67864.1"/>
    </source>
</evidence>
<dbReference type="GO" id="GO:0006526">
    <property type="term" value="P:L-arginine biosynthetic process"/>
    <property type="evidence" value="ECO:0007669"/>
    <property type="project" value="UniProtKB-UniRule"/>
</dbReference>
<dbReference type="PANTHER" id="PTHR11587">
    <property type="entry name" value="ARGININOSUCCINATE SYNTHASE"/>
    <property type="match status" value="1"/>
</dbReference>
<keyword evidence="8 9" id="KW-0067">ATP-binding</keyword>
<evidence type="ECO:0000259" key="10">
    <source>
        <dbReference type="Pfam" id="PF00764"/>
    </source>
</evidence>
<dbReference type="PANTHER" id="PTHR11587:SF2">
    <property type="entry name" value="ARGININOSUCCINATE SYNTHASE"/>
    <property type="match status" value="1"/>
</dbReference>
<gene>
    <name evidence="9" type="primary">argG</name>
    <name evidence="12" type="ORF">WJ33_25190</name>
</gene>
<evidence type="ECO:0000256" key="3">
    <source>
        <dbReference type="ARBA" id="ARBA00012286"/>
    </source>
</evidence>
<dbReference type="CDD" id="cd01999">
    <property type="entry name" value="ASS"/>
    <property type="match status" value="1"/>
</dbReference>
<feature type="domain" description="Arginosuccinate synthase-like N-terminal" evidence="10">
    <location>
        <begin position="6"/>
        <end position="166"/>
    </location>
</feature>
<feature type="binding site" evidence="9">
    <location>
        <position position="87"/>
    </location>
    <ligand>
        <name>L-citrulline</name>
        <dbReference type="ChEBI" id="CHEBI:57743"/>
    </ligand>
</feature>
<dbReference type="FunFam" id="3.40.50.620:FF:000019">
    <property type="entry name" value="Argininosuccinate synthase"/>
    <property type="match status" value="1"/>
</dbReference>
<feature type="binding site" evidence="9">
    <location>
        <position position="119"/>
    </location>
    <ligand>
        <name>L-aspartate</name>
        <dbReference type="ChEBI" id="CHEBI:29991"/>
    </ligand>
</feature>
<reference evidence="12 13" key="1">
    <citation type="submission" date="2015-11" db="EMBL/GenBank/DDBJ databases">
        <title>Expanding the genomic diversity of Burkholderia species for the development of highly accurate diagnostics.</title>
        <authorList>
            <person name="Sahl J."/>
            <person name="Keim P."/>
            <person name="Wagner D."/>
        </authorList>
    </citation>
    <scope>NUCLEOTIDE SEQUENCE [LARGE SCALE GENOMIC DNA]</scope>
    <source>
        <strain evidence="12 13">MSMB2036</strain>
    </source>
</reference>
<feature type="binding site" evidence="9">
    <location>
        <position position="123"/>
    </location>
    <ligand>
        <name>L-citrulline</name>
        <dbReference type="ChEBI" id="CHEBI:57743"/>
    </ligand>
</feature>
<dbReference type="EC" id="6.3.4.5" evidence="3 9"/>
<evidence type="ECO:0000313" key="13">
    <source>
        <dbReference type="Proteomes" id="UP000064029"/>
    </source>
</evidence>
<dbReference type="InterPro" id="IPR024074">
    <property type="entry name" value="AS_cat/multimer_dom_body"/>
</dbReference>
<keyword evidence="7 9" id="KW-0547">Nucleotide-binding</keyword>
<comment type="caution">
    <text evidence="12">The sequence shown here is derived from an EMBL/GenBank/DDBJ whole genome shotgun (WGS) entry which is preliminary data.</text>
</comment>
<feature type="domain" description="Arginosuccinate synthase C-terminal" evidence="11">
    <location>
        <begin position="176"/>
        <end position="390"/>
    </location>
</feature>
<dbReference type="InterPro" id="IPR014729">
    <property type="entry name" value="Rossmann-like_a/b/a_fold"/>
</dbReference>
<dbReference type="Pfam" id="PF20979">
    <property type="entry name" value="Arginosuc_syn_C"/>
    <property type="match status" value="1"/>
</dbReference>
<protein>
    <recommendedName>
        <fullName evidence="3 9">Argininosuccinate synthase</fullName>
        <ecNumber evidence="3 9">6.3.4.5</ecNumber>
    </recommendedName>
    <alternativeName>
        <fullName evidence="9">Citrulline--aspartate ligase</fullName>
    </alternativeName>
</protein>
<evidence type="ECO:0000256" key="1">
    <source>
        <dbReference type="ARBA" id="ARBA00004967"/>
    </source>
</evidence>
<dbReference type="Gene3D" id="3.90.1260.10">
    <property type="entry name" value="Argininosuccinate synthetase, chain A, domain 2"/>
    <property type="match status" value="1"/>
</dbReference>
<evidence type="ECO:0000256" key="7">
    <source>
        <dbReference type="ARBA" id="ARBA00022741"/>
    </source>
</evidence>
<evidence type="ECO:0000259" key="11">
    <source>
        <dbReference type="Pfam" id="PF20979"/>
    </source>
</evidence>
<comment type="catalytic activity">
    <reaction evidence="9">
        <text>L-citrulline + L-aspartate + ATP = 2-(N(omega)-L-arginino)succinate + AMP + diphosphate + H(+)</text>
        <dbReference type="Rhea" id="RHEA:10932"/>
        <dbReference type="ChEBI" id="CHEBI:15378"/>
        <dbReference type="ChEBI" id="CHEBI:29991"/>
        <dbReference type="ChEBI" id="CHEBI:30616"/>
        <dbReference type="ChEBI" id="CHEBI:33019"/>
        <dbReference type="ChEBI" id="CHEBI:57472"/>
        <dbReference type="ChEBI" id="CHEBI:57743"/>
        <dbReference type="ChEBI" id="CHEBI:456215"/>
        <dbReference type="EC" id="6.3.4.5"/>
    </reaction>
</comment>
<feature type="binding site" evidence="9">
    <location>
        <position position="176"/>
    </location>
    <ligand>
        <name>L-citrulline</name>
        <dbReference type="ChEBI" id="CHEBI:57743"/>
    </ligand>
</feature>
<feature type="binding site" evidence="9">
    <location>
        <position position="36"/>
    </location>
    <ligand>
        <name>ATP</name>
        <dbReference type="ChEBI" id="CHEBI:30616"/>
    </ligand>
</feature>
<dbReference type="Gene3D" id="3.40.50.620">
    <property type="entry name" value="HUPs"/>
    <property type="match status" value="1"/>
</dbReference>
<dbReference type="InterPro" id="IPR023434">
    <property type="entry name" value="Arginosuc_synth_type_1_subfam"/>
</dbReference>
<dbReference type="InterPro" id="IPR001518">
    <property type="entry name" value="Arginosuc_synth"/>
</dbReference>
<dbReference type="InterPro" id="IPR018223">
    <property type="entry name" value="Arginosuc_synth_CS"/>
</dbReference>
<comment type="similarity">
    <text evidence="9">Belongs to the argininosuccinate synthase family. Type 1 subfamily.</text>
</comment>
<feature type="binding site" evidence="9">
    <location>
        <position position="127"/>
    </location>
    <ligand>
        <name>L-citrulline</name>
        <dbReference type="ChEBI" id="CHEBI:57743"/>
    </ligand>
</feature>
<evidence type="ECO:0000256" key="4">
    <source>
        <dbReference type="ARBA" id="ARBA00022571"/>
    </source>
</evidence>
<feature type="binding site" evidence="9">
    <location>
        <position position="261"/>
    </location>
    <ligand>
        <name>L-citrulline</name>
        <dbReference type="ChEBI" id="CHEBI:57743"/>
    </ligand>
</feature>
<dbReference type="SUPFAM" id="SSF52402">
    <property type="entry name" value="Adenine nucleotide alpha hydrolases-like"/>
    <property type="match status" value="1"/>
</dbReference>
<dbReference type="InterPro" id="IPR048268">
    <property type="entry name" value="Arginosuc_syn_C"/>
</dbReference>
<comment type="subunit">
    <text evidence="2 9">Homotetramer.</text>
</comment>
<accession>A0A124RBJ0</accession>
<comment type="caution">
    <text evidence="9">Lacks conserved residue(s) required for the propagation of feature annotation.</text>
</comment>
<evidence type="ECO:0000256" key="9">
    <source>
        <dbReference type="HAMAP-Rule" id="MF_00005"/>
    </source>
</evidence>
<proteinExistence type="inferred from homology"/>
<dbReference type="RefSeq" id="WP_059751881.1">
    <property type="nucleotide sequence ID" value="NZ_LOXM01000119.1"/>
</dbReference>
<dbReference type="OrthoDB" id="9801641at2"/>
<sequence length="404" mass="44759">MKPKHILLAYSGGLDTSTALHFLKQHFDCRVTAYCANLGQKEDWERMKRRAAIAGADELVVEDLRETFIGDFVFPALKANASYERDYLLGTPLARPAIVKGLIEYARKHDVDCLSHGCTQKGNDQVRFEMAAKILAPDLPTVAPWRIWSLQSREDLFAYCQQHEIPVESRPDNLLSHDENLVHITTEGDYLESVANEFNWLDVNWITPPTKAPDAVETITVGFRQGVPVSVDGAALGPVELIERLNEVGARNGVGFQDIIENRINGLKVRGVFENPALTILHAAHRKLEKITLGRDVERLRNLVSDDYGDIVYRGLWFSDERLCLQALIDESQKYVSGDVTVQLYKGSCTPSAVESEQSLYSRDLVTLHAGRAISGEDATGFLNTLGLRIGIEAARAAKSGAGA</sequence>
<feature type="binding site" evidence="9">
    <location>
        <position position="123"/>
    </location>
    <ligand>
        <name>L-aspartate</name>
        <dbReference type="ChEBI" id="CHEBI:29991"/>
    </ligand>
</feature>
<feature type="binding site" evidence="9">
    <location>
        <position position="124"/>
    </location>
    <ligand>
        <name>L-aspartate</name>
        <dbReference type="ChEBI" id="CHEBI:29991"/>
    </ligand>
</feature>
<dbReference type="SUPFAM" id="SSF69864">
    <property type="entry name" value="Argininosuccinate synthetase, C-terminal domain"/>
    <property type="match status" value="1"/>
</dbReference>
<dbReference type="PROSITE" id="PS00565">
    <property type="entry name" value="ARGININOSUCCIN_SYN_2"/>
    <property type="match status" value="1"/>
</dbReference>
<keyword evidence="6 9" id="KW-0028">Amino-acid biosynthesis</keyword>
<feature type="binding site" evidence="9">
    <location>
        <begin position="9"/>
        <end position="17"/>
    </location>
    <ligand>
        <name>ATP</name>
        <dbReference type="ChEBI" id="CHEBI:30616"/>
    </ligand>
</feature>
<dbReference type="NCBIfam" id="TIGR00032">
    <property type="entry name" value="argG"/>
    <property type="match status" value="1"/>
</dbReference>
<dbReference type="FunFam" id="3.90.1260.10:FF:000007">
    <property type="entry name" value="Argininosuccinate synthase"/>
    <property type="match status" value="1"/>
</dbReference>
<dbReference type="GO" id="GO:0005737">
    <property type="term" value="C:cytoplasm"/>
    <property type="evidence" value="ECO:0007669"/>
    <property type="project" value="UniProtKB-SubCell"/>
</dbReference>
<dbReference type="AlphaFoldDB" id="A0A124RBJ0"/>
<dbReference type="Proteomes" id="UP000064029">
    <property type="component" value="Unassembled WGS sequence"/>
</dbReference>